<dbReference type="EMBL" id="CP064814">
    <property type="protein sequence ID" value="QPG75653.1"/>
    <property type="molecule type" value="Genomic_DNA"/>
</dbReference>
<organism evidence="6 7">
    <name type="scientific">Eeniella nana</name>
    <name type="common">Yeast</name>
    <name type="synonym">Brettanomyces nanus</name>
    <dbReference type="NCBI Taxonomy" id="13502"/>
    <lineage>
        <taxon>Eukaryota</taxon>
        <taxon>Fungi</taxon>
        <taxon>Dikarya</taxon>
        <taxon>Ascomycota</taxon>
        <taxon>Saccharomycotina</taxon>
        <taxon>Pichiomycetes</taxon>
        <taxon>Pichiales</taxon>
        <taxon>Pichiaceae</taxon>
        <taxon>Brettanomyces</taxon>
    </lineage>
</organism>
<dbReference type="PANTHER" id="PTHR10983">
    <property type="entry name" value="1-ACYLGLYCEROL-3-PHOSPHATE ACYLTRANSFERASE-RELATED"/>
    <property type="match status" value="1"/>
</dbReference>
<evidence type="ECO:0000313" key="7">
    <source>
        <dbReference type="Proteomes" id="UP000662931"/>
    </source>
</evidence>
<accession>A0A875S426</accession>
<comment type="similarity">
    <text evidence="1">Belongs to the 1-acyl-sn-glycerol-3-phosphate acyltransferase family.</text>
</comment>
<dbReference type="PANTHER" id="PTHR10983:SF16">
    <property type="entry name" value="LYSOCARDIOLIPIN ACYLTRANSFERASE 1"/>
    <property type="match status" value="1"/>
</dbReference>
<keyword evidence="3" id="KW-0012">Acyltransferase</keyword>
<dbReference type="InterPro" id="IPR002123">
    <property type="entry name" value="Plipid/glycerol_acylTrfase"/>
</dbReference>
<evidence type="ECO:0000259" key="5">
    <source>
        <dbReference type="SMART" id="SM00563"/>
    </source>
</evidence>
<reference evidence="6" key="1">
    <citation type="submission" date="2020-10" db="EMBL/GenBank/DDBJ databases">
        <authorList>
            <person name="Roach M.J.R."/>
        </authorList>
    </citation>
    <scope>NUCLEOTIDE SEQUENCE</scope>
    <source>
        <strain evidence="6">CBS 1945</strain>
    </source>
</reference>
<keyword evidence="4" id="KW-1133">Transmembrane helix</keyword>
<evidence type="ECO:0000256" key="3">
    <source>
        <dbReference type="ARBA" id="ARBA00023315"/>
    </source>
</evidence>
<protein>
    <recommendedName>
        <fullName evidence="5">Phospholipid/glycerol acyltransferase domain-containing protein</fullName>
    </recommendedName>
</protein>
<name>A0A875S426_EENNA</name>
<evidence type="ECO:0000256" key="4">
    <source>
        <dbReference type="SAM" id="Phobius"/>
    </source>
</evidence>
<keyword evidence="4" id="KW-0472">Membrane</keyword>
<dbReference type="GO" id="GO:0016746">
    <property type="term" value="F:acyltransferase activity"/>
    <property type="evidence" value="ECO:0007669"/>
    <property type="project" value="UniProtKB-KW"/>
</dbReference>
<evidence type="ECO:0000256" key="1">
    <source>
        <dbReference type="ARBA" id="ARBA00008655"/>
    </source>
</evidence>
<dbReference type="GO" id="GO:0036149">
    <property type="term" value="P:phosphatidylinositol acyl-chain remodeling"/>
    <property type="evidence" value="ECO:0007669"/>
    <property type="project" value="TreeGrafter"/>
</dbReference>
<feature type="domain" description="Phospholipid/glycerol acyltransferase" evidence="5">
    <location>
        <begin position="80"/>
        <end position="202"/>
    </location>
</feature>
<dbReference type="InterPro" id="IPR032098">
    <property type="entry name" value="Acyltransf_C"/>
</dbReference>
<evidence type="ECO:0000256" key="2">
    <source>
        <dbReference type="ARBA" id="ARBA00022679"/>
    </source>
</evidence>
<sequence length="357" mass="41325">MAIIASQLIISALFYNYPARKEAMLQFTKLNFVTLLIHITNKVSPTELIFTFNGDSSLLKDVVLKDKVSKKYSLHLDPHAIIIANHQIYSDWLFVWYLAYLNNCADQIFIVMKKSLQRIPAIGFGMRNFSFIFLTRNWAADRDYMWLQFNKICHLGSKCWVLIFPEGTNMSSGTIVTSNNFAKKIGSKPTKYVLLPRARGLYLSCKSLAKTTSTLYDLTLGYSGHTSEQMAQDIYSLRNIYLLGKAPQTVSIHISAYNLQNDIPRVDFTGTATSPLSTEQEEHEIEQFNDWLAKLWYKKDQWMKHYYETGKFPDTDGREYRVQLKLRNRLEIFNVYIIPALSVMFAYLIFSAVRLML</sequence>
<dbReference type="GeneID" id="62196411"/>
<keyword evidence="7" id="KW-1185">Reference proteome</keyword>
<dbReference type="RefSeq" id="XP_038779218.1">
    <property type="nucleotide sequence ID" value="XM_038923290.1"/>
</dbReference>
<dbReference type="GO" id="GO:0005783">
    <property type="term" value="C:endoplasmic reticulum"/>
    <property type="evidence" value="ECO:0007669"/>
    <property type="project" value="TreeGrafter"/>
</dbReference>
<keyword evidence="4" id="KW-0812">Transmembrane</keyword>
<dbReference type="SUPFAM" id="SSF69593">
    <property type="entry name" value="Glycerol-3-phosphate (1)-acyltransferase"/>
    <property type="match status" value="1"/>
</dbReference>
<dbReference type="CDD" id="cd07990">
    <property type="entry name" value="LPLAT_LCLAT1-like"/>
    <property type="match status" value="1"/>
</dbReference>
<dbReference type="Pfam" id="PF16076">
    <property type="entry name" value="Acyltransf_C"/>
    <property type="match status" value="1"/>
</dbReference>
<gene>
    <name evidence="6" type="ORF">FOA43_003010</name>
</gene>
<dbReference type="Pfam" id="PF01553">
    <property type="entry name" value="Acyltransferase"/>
    <property type="match status" value="1"/>
</dbReference>
<dbReference type="SMART" id="SM00563">
    <property type="entry name" value="PlsC"/>
    <property type="match status" value="1"/>
</dbReference>
<dbReference type="Proteomes" id="UP000662931">
    <property type="component" value="Chromosome 3"/>
</dbReference>
<proteinExistence type="inferred from homology"/>
<evidence type="ECO:0000313" key="6">
    <source>
        <dbReference type="EMBL" id="QPG75653.1"/>
    </source>
</evidence>
<dbReference type="KEGG" id="bnn:FOA43_003010"/>
<feature type="transmembrane region" description="Helical" evidence="4">
    <location>
        <begin position="333"/>
        <end position="353"/>
    </location>
</feature>
<dbReference type="AlphaFoldDB" id="A0A875S426"/>
<dbReference type="OrthoDB" id="189226at2759"/>
<keyword evidence="2" id="KW-0808">Transferase</keyword>